<evidence type="ECO:0000313" key="1">
    <source>
        <dbReference type="EMBL" id="VDP51518.1"/>
    </source>
</evidence>
<dbReference type="Proteomes" id="UP000277204">
    <property type="component" value="Unassembled WGS sequence"/>
</dbReference>
<dbReference type="EMBL" id="UZAI01020442">
    <property type="protein sequence ID" value="VDP51518.1"/>
    <property type="molecule type" value="Genomic_DNA"/>
</dbReference>
<proteinExistence type="predicted"/>
<evidence type="ECO:0000313" key="2">
    <source>
        <dbReference type="Proteomes" id="UP000277204"/>
    </source>
</evidence>
<name>A0A183N869_9TREM</name>
<protein>
    <submittedName>
        <fullName evidence="1">Uncharacterized protein</fullName>
    </submittedName>
</protein>
<reference evidence="1 2" key="1">
    <citation type="submission" date="2018-11" db="EMBL/GenBank/DDBJ databases">
        <authorList>
            <consortium name="Pathogen Informatics"/>
        </authorList>
    </citation>
    <scope>NUCLEOTIDE SEQUENCE [LARGE SCALE GENOMIC DNA]</scope>
    <source>
        <strain evidence="1 2">Zambia</strain>
    </source>
</reference>
<dbReference type="AlphaFoldDB" id="A0A183N869"/>
<accession>A0A183N869</accession>
<organism evidence="1 2">
    <name type="scientific">Schistosoma margrebowiei</name>
    <dbReference type="NCBI Taxonomy" id="48269"/>
    <lineage>
        <taxon>Eukaryota</taxon>
        <taxon>Metazoa</taxon>
        <taxon>Spiralia</taxon>
        <taxon>Lophotrochozoa</taxon>
        <taxon>Platyhelminthes</taxon>
        <taxon>Trematoda</taxon>
        <taxon>Digenea</taxon>
        <taxon>Strigeidida</taxon>
        <taxon>Schistosomatoidea</taxon>
        <taxon>Schistosomatidae</taxon>
        <taxon>Schistosoma</taxon>
    </lineage>
</organism>
<gene>
    <name evidence="1" type="ORF">SMRZ_LOCUS24494</name>
</gene>
<sequence length="92" mass="10207">MQIKTANVAEASASVDLDIRKEKGNILRYNTENVSTITLDGETLEAEESFTYLGSIIDEQRGSDAKEKATIGKARDRIPTNKERTVVKTTFN</sequence>
<keyword evidence="2" id="KW-1185">Reference proteome</keyword>